<dbReference type="Proteomes" id="UP000664940">
    <property type="component" value="Unassembled WGS sequence"/>
</dbReference>
<evidence type="ECO:0000313" key="2">
    <source>
        <dbReference type="Proteomes" id="UP000664940"/>
    </source>
</evidence>
<protein>
    <recommendedName>
        <fullName evidence="3">Ephrin-A5</fullName>
    </recommendedName>
</protein>
<name>A0A834ANK0_9CHIR</name>
<accession>A0A834ANK0</accession>
<dbReference type="EMBL" id="JABVXQ010000004">
    <property type="protein sequence ID" value="KAF6114722.1"/>
    <property type="molecule type" value="Genomic_DNA"/>
</dbReference>
<dbReference type="AlphaFoldDB" id="A0A834ANK0"/>
<reference evidence="1 2" key="1">
    <citation type="journal article" date="2020" name="Nature">
        <title>Six reference-quality genomes reveal evolution of bat adaptations.</title>
        <authorList>
            <person name="Jebb D."/>
            <person name="Huang Z."/>
            <person name="Pippel M."/>
            <person name="Hughes G.M."/>
            <person name="Lavrichenko K."/>
            <person name="Devanna P."/>
            <person name="Winkler S."/>
            <person name="Jermiin L.S."/>
            <person name="Skirmuntt E.C."/>
            <person name="Katzourakis A."/>
            <person name="Burkitt-Gray L."/>
            <person name="Ray D.A."/>
            <person name="Sullivan K.A.M."/>
            <person name="Roscito J.G."/>
            <person name="Kirilenko B.M."/>
            <person name="Davalos L.M."/>
            <person name="Corthals A.P."/>
            <person name="Power M.L."/>
            <person name="Jones G."/>
            <person name="Ransome R.D."/>
            <person name="Dechmann D.K.N."/>
            <person name="Locatelli A.G."/>
            <person name="Puechmaille S.J."/>
            <person name="Fedrigo O."/>
            <person name="Jarvis E.D."/>
            <person name="Hiller M."/>
            <person name="Vernes S.C."/>
            <person name="Myers E.W."/>
            <person name="Teeling E.C."/>
        </authorList>
    </citation>
    <scope>NUCLEOTIDE SEQUENCE [LARGE SCALE GENOMIC DNA]</scope>
    <source>
        <strain evidence="1">Bat1K_MPI-CBG_1</strain>
    </source>
</reference>
<evidence type="ECO:0008006" key="3">
    <source>
        <dbReference type="Google" id="ProtNLM"/>
    </source>
</evidence>
<gene>
    <name evidence="1" type="ORF">HJG60_010656</name>
</gene>
<proteinExistence type="predicted"/>
<organism evidence="1 2">
    <name type="scientific">Phyllostomus discolor</name>
    <name type="common">pale spear-nosed bat</name>
    <dbReference type="NCBI Taxonomy" id="89673"/>
    <lineage>
        <taxon>Eukaryota</taxon>
        <taxon>Metazoa</taxon>
        <taxon>Chordata</taxon>
        <taxon>Craniata</taxon>
        <taxon>Vertebrata</taxon>
        <taxon>Euteleostomi</taxon>
        <taxon>Mammalia</taxon>
        <taxon>Eutheria</taxon>
        <taxon>Laurasiatheria</taxon>
        <taxon>Chiroptera</taxon>
        <taxon>Yangochiroptera</taxon>
        <taxon>Phyllostomidae</taxon>
        <taxon>Phyllostominae</taxon>
        <taxon>Phyllostomus</taxon>
    </lineage>
</organism>
<evidence type="ECO:0000313" key="1">
    <source>
        <dbReference type="EMBL" id="KAF6114722.1"/>
    </source>
</evidence>
<comment type="caution">
    <text evidence="1">The sequence shown here is derived from an EMBL/GenBank/DDBJ whole genome shotgun (WGS) entry which is preliminary data.</text>
</comment>
<sequence length="125" mass="13850">MPSYLGFEFKSDYFYVSSTIPDDGRRSCLKLKVFMKPRNSCIETIGVCHPVLDINDKVENSLELADDTVPESAEPSLGENLAGTLRLLSCLLTILLFLLDVEDKGHVRNLARGGLRDSLANSEMV</sequence>